<comment type="pathway">
    <text evidence="2">Energy metabolism; oxidative phosphorylation.</text>
</comment>
<dbReference type="EMBL" id="GECL01002995">
    <property type="protein sequence ID" value="JAP03129.1"/>
    <property type="molecule type" value="Transcribed_RNA"/>
</dbReference>
<evidence type="ECO:0000256" key="4">
    <source>
        <dbReference type="ARBA" id="ARBA00022792"/>
    </source>
</evidence>
<dbReference type="AlphaFoldDB" id="A0A0V0G505"/>
<evidence type="ECO:0000256" key="7">
    <source>
        <dbReference type="SAM" id="Phobius"/>
    </source>
</evidence>
<evidence type="ECO:0000256" key="6">
    <source>
        <dbReference type="ARBA" id="ARBA00023136"/>
    </source>
</evidence>
<keyword evidence="6 7" id="KW-0472">Membrane</keyword>
<evidence type="ECO:0000256" key="1">
    <source>
        <dbReference type="ARBA" id="ARBA00004434"/>
    </source>
</evidence>
<evidence type="ECO:0000256" key="5">
    <source>
        <dbReference type="ARBA" id="ARBA00023128"/>
    </source>
</evidence>
<keyword evidence="7" id="KW-1133">Transmembrane helix</keyword>
<sequence length="67" mass="7439">MIVPRFANFARQISTSASRQGLHGGHLGENLPFKLGSPIKTTLVFILYFGVPFAGPFIVVRHQMLKK</sequence>
<evidence type="ECO:0000256" key="3">
    <source>
        <dbReference type="ARBA" id="ARBA00010514"/>
    </source>
</evidence>
<dbReference type="SUPFAM" id="SSF81427">
    <property type="entry name" value="Mitochondrial cytochrome c oxidase subunit VIIc (aka VIIIa)"/>
    <property type="match status" value="1"/>
</dbReference>
<reference evidence="8" key="1">
    <citation type="journal article" date="2018" name="J. Proteomics">
        <title>Exploring the molecular complexity of Triatoma dimidiata sialome.</title>
        <authorList>
            <person name="Santiago P.B."/>
            <person name="de Araujo C.N."/>
            <person name="Charneau S."/>
            <person name="Bastos I.M.D."/>
            <person name="Assumpcao T.C.F."/>
            <person name="Queiroz R.M.L."/>
            <person name="Praca Y.R."/>
            <person name="Cordeiro T.M."/>
            <person name="Garcia C.H.S."/>
            <person name="da Silva I.G."/>
            <person name="Raiol T."/>
            <person name="Motta F.N."/>
            <person name="de Araujo Oliveira J.V."/>
            <person name="de Sousa M.V."/>
            <person name="Ribeiro J.M.C."/>
            <person name="de Santana J.M."/>
        </authorList>
    </citation>
    <scope>NUCLEOTIDE SEQUENCE</scope>
    <source>
        <strain evidence="8">Santander</strain>
        <tissue evidence="8">Salivary glands</tissue>
    </source>
</reference>
<organism evidence="8">
    <name type="scientific">Triatoma dimidiata</name>
    <name type="common">Kissing bug</name>
    <name type="synonym">Meccus dimidiatus</name>
    <dbReference type="NCBI Taxonomy" id="72491"/>
    <lineage>
        <taxon>Eukaryota</taxon>
        <taxon>Metazoa</taxon>
        <taxon>Ecdysozoa</taxon>
        <taxon>Arthropoda</taxon>
        <taxon>Hexapoda</taxon>
        <taxon>Insecta</taxon>
        <taxon>Pterygota</taxon>
        <taxon>Neoptera</taxon>
        <taxon>Paraneoptera</taxon>
        <taxon>Hemiptera</taxon>
        <taxon>Heteroptera</taxon>
        <taxon>Panheteroptera</taxon>
        <taxon>Cimicomorpha</taxon>
        <taxon>Reduviidae</taxon>
        <taxon>Triatominae</taxon>
        <taxon>Triatoma</taxon>
    </lineage>
</organism>
<protein>
    <submittedName>
        <fullName evidence="8">Putative cytochrome c oxidase subunit viic</fullName>
    </submittedName>
</protein>
<comment type="similarity">
    <text evidence="3">Belongs to the cytochrome c oxidase VIIc family.</text>
</comment>
<accession>A0A0V0G505</accession>
<comment type="subcellular location">
    <subcellularLocation>
        <location evidence="1">Mitochondrion inner membrane</location>
        <topology evidence="1">Single-pass membrane protein</topology>
    </subcellularLocation>
</comment>
<evidence type="ECO:0000256" key="2">
    <source>
        <dbReference type="ARBA" id="ARBA00004673"/>
    </source>
</evidence>
<keyword evidence="5" id="KW-0496">Mitochondrion</keyword>
<dbReference type="Pfam" id="PF02935">
    <property type="entry name" value="COX7C"/>
    <property type="match status" value="1"/>
</dbReference>
<dbReference type="Gene3D" id="4.10.49.10">
    <property type="entry name" value="Cytochrome c oxidase subunit VIIc"/>
    <property type="match status" value="1"/>
</dbReference>
<dbReference type="UniPathway" id="UPA00705"/>
<keyword evidence="4" id="KW-0999">Mitochondrion inner membrane</keyword>
<name>A0A0V0G505_TRIDM</name>
<dbReference type="GO" id="GO:0005743">
    <property type="term" value="C:mitochondrial inner membrane"/>
    <property type="evidence" value="ECO:0007669"/>
    <property type="project" value="UniProtKB-SubCell"/>
</dbReference>
<proteinExistence type="inferred from homology"/>
<dbReference type="InterPro" id="IPR004202">
    <property type="entry name" value="COX7C/Cox8"/>
</dbReference>
<feature type="transmembrane region" description="Helical" evidence="7">
    <location>
        <begin position="42"/>
        <end position="60"/>
    </location>
</feature>
<dbReference type="InterPro" id="IPR036636">
    <property type="entry name" value="COX7C/Cox8_sf"/>
</dbReference>
<evidence type="ECO:0000313" key="8">
    <source>
        <dbReference type="EMBL" id="JAP03129.1"/>
    </source>
</evidence>
<dbReference type="GO" id="GO:0045277">
    <property type="term" value="C:respiratory chain complex IV"/>
    <property type="evidence" value="ECO:0007669"/>
    <property type="project" value="InterPro"/>
</dbReference>
<keyword evidence="7" id="KW-0812">Transmembrane</keyword>
<dbReference type="GO" id="GO:0006123">
    <property type="term" value="P:mitochondrial electron transport, cytochrome c to oxygen"/>
    <property type="evidence" value="ECO:0007669"/>
    <property type="project" value="InterPro"/>
</dbReference>